<feature type="transmembrane region" description="Helical" evidence="14">
    <location>
        <begin position="44"/>
        <end position="66"/>
    </location>
</feature>
<dbReference type="InterPro" id="IPR004358">
    <property type="entry name" value="Sig_transdc_His_kin-like_C"/>
</dbReference>
<evidence type="ECO:0000313" key="17">
    <source>
        <dbReference type="Proteomes" id="UP000627781"/>
    </source>
</evidence>
<feature type="domain" description="Histidine kinase" evidence="15">
    <location>
        <begin position="167"/>
        <end position="383"/>
    </location>
</feature>
<evidence type="ECO:0000256" key="13">
    <source>
        <dbReference type="ARBA" id="ARBA00023136"/>
    </source>
</evidence>
<dbReference type="Gene3D" id="1.10.287.130">
    <property type="match status" value="1"/>
</dbReference>
<dbReference type="SUPFAM" id="SSF55874">
    <property type="entry name" value="ATPase domain of HSP90 chaperone/DNA topoisomerase II/histidine kinase"/>
    <property type="match status" value="1"/>
</dbReference>
<organism evidence="16 17">
    <name type="scientific">Clostridium cibarium</name>
    <dbReference type="NCBI Taxonomy" id="2762247"/>
    <lineage>
        <taxon>Bacteria</taxon>
        <taxon>Bacillati</taxon>
        <taxon>Bacillota</taxon>
        <taxon>Clostridia</taxon>
        <taxon>Eubacteriales</taxon>
        <taxon>Clostridiaceae</taxon>
        <taxon>Clostridium</taxon>
    </lineage>
</organism>
<evidence type="ECO:0000256" key="9">
    <source>
        <dbReference type="ARBA" id="ARBA00022777"/>
    </source>
</evidence>
<comment type="catalytic activity">
    <reaction evidence="1">
        <text>ATP + protein L-histidine = ADP + protein N-phospho-L-histidine.</text>
        <dbReference type="EC" id="2.7.13.3"/>
    </reaction>
</comment>
<dbReference type="SMART" id="SM00387">
    <property type="entry name" value="HATPase_c"/>
    <property type="match status" value="1"/>
</dbReference>
<keyword evidence="9 16" id="KW-0418">Kinase</keyword>
<keyword evidence="13 14" id="KW-0472">Membrane</keyword>
<dbReference type="PROSITE" id="PS50109">
    <property type="entry name" value="HIS_KIN"/>
    <property type="match status" value="1"/>
</dbReference>
<keyword evidence="5" id="KW-0597">Phosphoprotein</keyword>
<evidence type="ECO:0000256" key="3">
    <source>
        <dbReference type="ARBA" id="ARBA00012438"/>
    </source>
</evidence>
<dbReference type="InterPro" id="IPR003594">
    <property type="entry name" value="HATPase_dom"/>
</dbReference>
<keyword evidence="8" id="KW-0547">Nucleotide-binding</keyword>
<evidence type="ECO:0000256" key="4">
    <source>
        <dbReference type="ARBA" id="ARBA00022475"/>
    </source>
</evidence>
<evidence type="ECO:0000256" key="6">
    <source>
        <dbReference type="ARBA" id="ARBA00022679"/>
    </source>
</evidence>
<evidence type="ECO:0000256" key="8">
    <source>
        <dbReference type="ARBA" id="ARBA00022741"/>
    </source>
</evidence>
<dbReference type="PANTHER" id="PTHR45528">
    <property type="entry name" value="SENSOR HISTIDINE KINASE CPXA"/>
    <property type="match status" value="1"/>
</dbReference>
<dbReference type="Pfam" id="PF02518">
    <property type="entry name" value="HATPase_c"/>
    <property type="match status" value="1"/>
</dbReference>
<dbReference type="Proteomes" id="UP000627781">
    <property type="component" value="Unassembled WGS sequence"/>
</dbReference>
<dbReference type="EC" id="2.7.13.3" evidence="3"/>
<comment type="caution">
    <text evidence="16">The sequence shown here is derived from an EMBL/GenBank/DDBJ whole genome shotgun (WGS) entry which is preliminary data.</text>
</comment>
<evidence type="ECO:0000256" key="2">
    <source>
        <dbReference type="ARBA" id="ARBA00004651"/>
    </source>
</evidence>
<dbReference type="InterPro" id="IPR005467">
    <property type="entry name" value="His_kinase_dom"/>
</dbReference>
<dbReference type="Gene3D" id="3.30.565.10">
    <property type="entry name" value="Histidine kinase-like ATPase, C-terminal domain"/>
    <property type="match status" value="1"/>
</dbReference>
<evidence type="ECO:0000256" key="10">
    <source>
        <dbReference type="ARBA" id="ARBA00022840"/>
    </source>
</evidence>
<dbReference type="SMART" id="SM00388">
    <property type="entry name" value="HisKA"/>
    <property type="match status" value="1"/>
</dbReference>
<protein>
    <recommendedName>
        <fullName evidence="3">histidine kinase</fullName>
        <ecNumber evidence="3">2.7.13.3</ecNumber>
    </recommendedName>
</protein>
<dbReference type="EMBL" id="JACSRA010000042">
    <property type="protein sequence ID" value="MBD7913281.1"/>
    <property type="molecule type" value="Genomic_DNA"/>
</dbReference>
<reference evidence="16 17" key="1">
    <citation type="submission" date="2020-08" db="EMBL/GenBank/DDBJ databases">
        <title>A Genomic Blueprint of the Chicken Gut Microbiome.</title>
        <authorList>
            <person name="Gilroy R."/>
            <person name="Ravi A."/>
            <person name="Getino M."/>
            <person name="Pursley I."/>
            <person name="Horton D.L."/>
            <person name="Alikhan N.-F."/>
            <person name="Baker D."/>
            <person name="Gharbi K."/>
            <person name="Hall N."/>
            <person name="Watson M."/>
            <person name="Adriaenssens E.M."/>
            <person name="Foster-Nyarko E."/>
            <person name="Jarju S."/>
            <person name="Secka A."/>
            <person name="Antonio M."/>
            <person name="Oren A."/>
            <person name="Chaudhuri R."/>
            <person name="La Ragione R.M."/>
            <person name="Hildebrand F."/>
            <person name="Pallen M.J."/>
        </authorList>
    </citation>
    <scope>NUCLEOTIDE SEQUENCE [LARGE SCALE GENOMIC DNA]</scope>
    <source>
        <strain evidence="16 17">Sa3CVN1</strain>
    </source>
</reference>
<keyword evidence="4" id="KW-1003">Cell membrane</keyword>
<accession>A0ABR8PYP6</accession>
<evidence type="ECO:0000313" key="16">
    <source>
        <dbReference type="EMBL" id="MBD7913281.1"/>
    </source>
</evidence>
<evidence type="ECO:0000256" key="5">
    <source>
        <dbReference type="ARBA" id="ARBA00022553"/>
    </source>
</evidence>
<dbReference type="SUPFAM" id="SSF47384">
    <property type="entry name" value="Homodimeric domain of signal transducing histidine kinase"/>
    <property type="match status" value="1"/>
</dbReference>
<dbReference type="GO" id="GO:0016301">
    <property type="term" value="F:kinase activity"/>
    <property type="evidence" value="ECO:0007669"/>
    <property type="project" value="UniProtKB-KW"/>
</dbReference>
<dbReference type="InterPro" id="IPR036890">
    <property type="entry name" value="HATPase_C_sf"/>
</dbReference>
<feature type="transmembrane region" description="Helical" evidence="14">
    <location>
        <begin position="72"/>
        <end position="98"/>
    </location>
</feature>
<keyword evidence="7 14" id="KW-0812">Transmembrane</keyword>
<gene>
    <name evidence="16" type="ORF">H9661_18160</name>
</gene>
<feature type="transmembrane region" description="Helical" evidence="14">
    <location>
        <begin position="12"/>
        <end position="32"/>
    </location>
</feature>
<name>A0ABR8PYP6_9CLOT</name>
<dbReference type="InterPro" id="IPR003661">
    <property type="entry name" value="HisK_dim/P_dom"/>
</dbReference>
<keyword evidence="17" id="KW-1185">Reference proteome</keyword>
<dbReference type="InterPro" id="IPR036097">
    <property type="entry name" value="HisK_dim/P_sf"/>
</dbReference>
<dbReference type="PRINTS" id="PR00344">
    <property type="entry name" value="BCTRLSENSOR"/>
</dbReference>
<evidence type="ECO:0000256" key="14">
    <source>
        <dbReference type="SAM" id="Phobius"/>
    </source>
</evidence>
<keyword evidence="12" id="KW-0902">Two-component regulatory system</keyword>
<proteinExistence type="predicted"/>
<sequence length="391" mass="44937">MFLFIKVLAVIIANRGKVIIKGNFIGSIAYVLKYGFRYKQTRRMLVATIICSIIFFILYLYLLAIGGYENNILVTFFTLYPFKGSIMLMVLPMIGIMYSMKKTIEISRVNDSLKKINDGNLDYHIVEQGGSEVLELIKNITKIKSGYEIAVEETLRNEKLKTELISNVSHDLRTPLTSIINYVNILKSPDITEEERIDYIKILEQKSKKLKVLIDDLFEMSKINSGKIKLNKENIDIMSLIHQAVGEYSYLYEEKNIEFKVNSSVEEIDMDLDGKMMSRVIENIVINALKYSLENTRVYIDVMDGEDNVEIAFKNIANYDMNFDNNDIFERFSRGDSSRNSKVEGSGLGLAIAKSIVELHDGEINVIREGDMFKIYIVLPKSYENRMNTEK</sequence>
<evidence type="ECO:0000256" key="1">
    <source>
        <dbReference type="ARBA" id="ARBA00000085"/>
    </source>
</evidence>
<dbReference type="CDD" id="cd00082">
    <property type="entry name" value="HisKA"/>
    <property type="match status" value="1"/>
</dbReference>
<evidence type="ECO:0000256" key="7">
    <source>
        <dbReference type="ARBA" id="ARBA00022692"/>
    </source>
</evidence>
<evidence type="ECO:0000256" key="11">
    <source>
        <dbReference type="ARBA" id="ARBA00022989"/>
    </source>
</evidence>
<dbReference type="PANTHER" id="PTHR45528:SF1">
    <property type="entry name" value="SENSOR HISTIDINE KINASE CPXA"/>
    <property type="match status" value="1"/>
</dbReference>
<comment type="subcellular location">
    <subcellularLocation>
        <location evidence="2">Cell membrane</location>
        <topology evidence="2">Multi-pass membrane protein</topology>
    </subcellularLocation>
</comment>
<keyword evidence="10" id="KW-0067">ATP-binding</keyword>
<evidence type="ECO:0000259" key="15">
    <source>
        <dbReference type="PROSITE" id="PS50109"/>
    </source>
</evidence>
<keyword evidence="6" id="KW-0808">Transferase</keyword>
<keyword evidence="11 14" id="KW-1133">Transmembrane helix</keyword>
<evidence type="ECO:0000256" key="12">
    <source>
        <dbReference type="ARBA" id="ARBA00023012"/>
    </source>
</evidence>
<dbReference type="Pfam" id="PF00512">
    <property type="entry name" value="HisKA"/>
    <property type="match status" value="1"/>
</dbReference>
<dbReference type="InterPro" id="IPR050398">
    <property type="entry name" value="HssS/ArlS-like"/>
</dbReference>